<feature type="transmembrane region" description="Helical" evidence="1">
    <location>
        <begin position="146"/>
        <end position="163"/>
    </location>
</feature>
<dbReference type="Proteomes" id="UP000004793">
    <property type="component" value="Chromosome"/>
</dbReference>
<evidence type="ECO:0000313" key="2">
    <source>
        <dbReference type="EMBL" id="BAL81434.1"/>
    </source>
</evidence>
<accession>A0A7U6GFI9</accession>
<dbReference type="KEGG" id="cex:CSE_13080"/>
<feature type="transmembrane region" description="Helical" evidence="1">
    <location>
        <begin position="114"/>
        <end position="134"/>
    </location>
</feature>
<proteinExistence type="predicted"/>
<keyword evidence="1" id="KW-0812">Transmembrane</keyword>
<dbReference type="RefSeq" id="WP_014453829.1">
    <property type="nucleotide sequence ID" value="NC_017096.1"/>
</dbReference>
<feature type="transmembrane region" description="Helical" evidence="1">
    <location>
        <begin position="63"/>
        <end position="82"/>
    </location>
</feature>
<organism evidence="2 3">
    <name type="scientific">Caldisericum exile (strain DSM 21853 / NBRC 104410 / AZM16c01)</name>
    <dbReference type="NCBI Taxonomy" id="511051"/>
    <lineage>
        <taxon>Bacteria</taxon>
        <taxon>Pseudomonadati</taxon>
        <taxon>Caldisericota/Cryosericota group</taxon>
        <taxon>Caldisericota</taxon>
        <taxon>Caldisericia</taxon>
        <taxon>Caldisericales</taxon>
        <taxon>Caldisericaceae</taxon>
        <taxon>Caldisericum</taxon>
    </lineage>
</organism>
<evidence type="ECO:0000313" key="3">
    <source>
        <dbReference type="Proteomes" id="UP000004793"/>
    </source>
</evidence>
<gene>
    <name evidence="2" type="ordered locus">CSE_13080</name>
</gene>
<sequence length="167" mass="18854">MGLTESKAFSGILVISLGLTLLLKEFATIHDSFGLFVALFFTLLSIAFLALRGHTHKNETISYLVILFFGLALLALEFYLLPFTTFNVIFLIALSIGLAYLIYGSIIRNSMRSIWTGIIFVAIALLMFLPKALAIEDIFWLNVRRYIIPILLIVGGLFILIPWRKHE</sequence>
<feature type="transmembrane region" description="Helical" evidence="1">
    <location>
        <begin position="33"/>
        <end position="51"/>
    </location>
</feature>
<reference evidence="2 3" key="1">
    <citation type="submission" date="2011-01" db="EMBL/GenBank/DDBJ databases">
        <title>Whole genome sequence of Caldisericum exile AZM16c01.</title>
        <authorList>
            <person name="Narita-Yamada S."/>
            <person name="Kawakoshi A."/>
            <person name="Nakamura S."/>
            <person name="Sasagawa M."/>
            <person name="Fukada J."/>
            <person name="Sekine M."/>
            <person name="Kato Y."/>
            <person name="Fukai R."/>
            <person name="Sasaki K."/>
            <person name="Hanamaki A."/>
            <person name="Narita H."/>
            <person name="Konno Y."/>
            <person name="Mori K."/>
            <person name="Yamazaki S."/>
            <person name="Suzuki K."/>
            <person name="Fujita N."/>
        </authorList>
    </citation>
    <scope>NUCLEOTIDE SEQUENCE [LARGE SCALE GENOMIC DNA]</scope>
    <source>
        <strain evidence="3">DSM 21853 / NBRC 104410 / AZM16c01</strain>
    </source>
</reference>
<feature type="transmembrane region" description="Helical" evidence="1">
    <location>
        <begin position="88"/>
        <end position="107"/>
    </location>
</feature>
<dbReference type="EMBL" id="AP012051">
    <property type="protein sequence ID" value="BAL81434.1"/>
    <property type="molecule type" value="Genomic_DNA"/>
</dbReference>
<name>A0A7U6GFI9_CALEA</name>
<keyword evidence="3" id="KW-1185">Reference proteome</keyword>
<evidence type="ECO:0000256" key="1">
    <source>
        <dbReference type="SAM" id="Phobius"/>
    </source>
</evidence>
<keyword evidence="1" id="KW-1133">Transmembrane helix</keyword>
<keyword evidence="1" id="KW-0472">Membrane</keyword>
<protein>
    <submittedName>
        <fullName evidence="2">Uncharacterized protein</fullName>
    </submittedName>
</protein>
<dbReference type="AlphaFoldDB" id="A0A7U6GFI9"/>